<comment type="subcellular location">
    <subcellularLocation>
        <location evidence="1">Golgi apparatus membrane</location>
        <topology evidence="1">Single-pass type II membrane protein</topology>
    </subcellularLocation>
</comment>
<dbReference type="NCBIfam" id="TIGR04183">
    <property type="entry name" value="Por_Secre_tail"/>
    <property type="match status" value="1"/>
</dbReference>
<keyword evidence="7" id="KW-0106">Calcium</keyword>
<dbReference type="SUPFAM" id="SSF51126">
    <property type="entry name" value="Pectin lyase-like"/>
    <property type="match status" value="1"/>
</dbReference>
<evidence type="ECO:0000256" key="3">
    <source>
        <dbReference type="ARBA" id="ARBA00022692"/>
    </source>
</evidence>
<evidence type="ECO:0000256" key="10">
    <source>
        <dbReference type="ARBA" id="ARBA00023034"/>
    </source>
</evidence>
<evidence type="ECO:0000256" key="7">
    <source>
        <dbReference type="ARBA" id="ARBA00022837"/>
    </source>
</evidence>
<dbReference type="SUPFAM" id="SSF53649">
    <property type="entry name" value="Alkaline phosphatase-like"/>
    <property type="match status" value="1"/>
</dbReference>
<gene>
    <name evidence="13" type="ORF">BTO13_12135</name>
</gene>
<dbReference type="GO" id="GO:0046872">
    <property type="term" value="F:metal ion binding"/>
    <property type="evidence" value="ECO:0007669"/>
    <property type="project" value="UniProtKB-KW"/>
</dbReference>
<evidence type="ECO:0000256" key="2">
    <source>
        <dbReference type="ARBA" id="ARBA00008779"/>
    </source>
</evidence>
<comment type="caution">
    <text evidence="13">The sequence shown here is derived from an EMBL/GenBank/DDBJ whole genome shotgun (WGS) entry which is preliminary data.</text>
</comment>
<dbReference type="InterPro" id="IPR024607">
    <property type="entry name" value="Sulfatase_CS"/>
</dbReference>
<dbReference type="InterPro" id="IPR026071">
    <property type="entry name" value="Glyco_Hydrolase_99"/>
</dbReference>
<dbReference type="EMBL" id="MSCL01000001">
    <property type="protein sequence ID" value="PQJ75925.1"/>
    <property type="molecule type" value="Genomic_DNA"/>
</dbReference>
<dbReference type="Pfam" id="PF00884">
    <property type="entry name" value="Sulfatase"/>
    <property type="match status" value="1"/>
</dbReference>
<keyword evidence="5" id="KW-0732">Signal</keyword>
<keyword evidence="14" id="KW-1185">Reference proteome</keyword>
<evidence type="ECO:0000259" key="12">
    <source>
        <dbReference type="Pfam" id="PF00884"/>
    </source>
</evidence>
<dbReference type="GO" id="GO:0016798">
    <property type="term" value="F:hydrolase activity, acting on glycosyl bonds"/>
    <property type="evidence" value="ECO:0007669"/>
    <property type="project" value="InterPro"/>
</dbReference>
<keyword evidence="10" id="KW-0333">Golgi apparatus</keyword>
<evidence type="ECO:0000256" key="4">
    <source>
        <dbReference type="ARBA" id="ARBA00022723"/>
    </source>
</evidence>
<feature type="domain" description="Sulfatase N-terminal" evidence="12">
    <location>
        <begin position="56"/>
        <end position="425"/>
    </location>
</feature>
<dbReference type="InterPro" id="IPR026444">
    <property type="entry name" value="Secre_tail"/>
</dbReference>
<dbReference type="Proteomes" id="UP000237608">
    <property type="component" value="Unassembled WGS sequence"/>
</dbReference>
<sequence>MKKESELDMRKKGFNKNPFFNNIYISKTYKTKMKTILLYLIFLLNSVISFSQSQRPNIVFIITDDQSAITLRESDNQNQSRPFGFNGDPKVYTPIIDNLASKGIVFNNAFVSTSICTPSRYSILTGKYAGRSQGKSFMSNFPLGKLSRVANNIELEENITNLPKLLQSVGYKTAFIGKSHLIDHDILETYTQGKNGFMAYSKTADPYNTSVSNAVKFNHEKWSNRMKEFGFDFVNAFYPGNLRELFNDGLNIHNVEYKNKAVLDFIENTGDEPFFIYYSETIPHGPAPYWTNNNGYYAGLDSDVNLTAEGVLNQDYSYLPSRNQIKNEINGLSGKDPRHAWLRWFDHAVGAVVEKLKAKGKLDNTIIIITSDHGDFNHAKATNYEGGIKVPLMVYWPNGIKHPRTYGELVQNIDFTPTFLDFAGVTSTGVSLDGKSLKNIITTNTNDPIHDYLFFEIGYSRAIRTKDWKYITVRYDDATNTKIANGGTFAGPNGTLVPLPYYIPNVSLGSLGAASYPLYHQKDQLFDLTNDPFETKNLFDLHPVKSTEMRNLLREKLLTFTNRPYQEFTNTSFDLTVTGTANETTSIIGKVLAGYQGWFNTPTDGGNRGWNHYRAANGKFEPGFATIDFWPDMSEAAADEKYATSFTKKDGTVATVFSSRNAKTINRHFKWMNDYGIDGVFFQQFASNLRSNTPNLKANDKLVLDNIIASAKTNNNRLVSVMFDLSNSNATGTMVTDIKTYWQQLVTEHGLNTNTQSHLLTYKNKPVVAIWGVGFNRTDNYTLNDIQELINFFKNDPVYGGCAVLLGVPTSWRTLNNDATSNTQLHDVIKSADIVHPWTVGRYGSLSSADTHKNIIALDKAWCDAENLLYMPVVFPGFSWQNLKKDQGQISALNSIPRLKGEFLWRQFYNAISSNVSTIYVAMFDEMDEGTCIFKVDDNPPSSSLTQFTNYEGLPNDYYLWLTGKAGETLRGELPLSKTKPSYPNLVLPNTYYVSADGDDNNTGTNLGTSFKTVQKGYTAADSGNKVIISGDVIHNSQTQITKNIHFEGISNATLRPNQNRLGTARMFHISAPNLTVSFKDISFLNNKETTVSGAVINMNANSILNITNSIFDGNSTIGSTNNGGAIQFTEGTVTITQSIFKNNTSNGIGGAIFGTGTGVFTLSESLFVGNSSTKLDSGNGGAISISGDGRTSLITTSTFYNNNAVFQGGALYFSGLNNDSKLRNVTVFENTIETDNLDRAGGVRIEGGRNFEIENSLIYNNKIDVLNSSTKISDLGHANGAEVSANVSLILKHSLLKVVSPQINNPIQNDLNMNSILNANLTSSSLFFNESTGKVAYILVSEGDQSPIGYGSDGNDVGAWNSGFVLSTDDQDFLKEIFKITYNTNDKTITLINNSNEQLSVEIFNILGMNLFSNKKFTTNSVIDAASFKKGIYICRVKFASKWTSIKFVIY</sequence>
<dbReference type="PROSITE" id="PS00523">
    <property type="entry name" value="SULFATASE_1"/>
    <property type="match status" value="1"/>
</dbReference>
<dbReference type="PROSITE" id="PS00688">
    <property type="entry name" value="SIGMA54_INTERACT_3"/>
    <property type="match status" value="1"/>
</dbReference>
<dbReference type="Gene3D" id="2.160.20.10">
    <property type="entry name" value="Single-stranded right-handed beta-helix, Pectin lyase-like"/>
    <property type="match status" value="1"/>
</dbReference>
<dbReference type="InterPro" id="IPR011050">
    <property type="entry name" value="Pectin_lyase_fold/virulence"/>
</dbReference>
<name>A0A2S7WE72_9FLAO</name>
<evidence type="ECO:0000313" key="14">
    <source>
        <dbReference type="Proteomes" id="UP000237608"/>
    </source>
</evidence>
<keyword evidence="3" id="KW-0812">Transmembrane</keyword>
<accession>A0A2S7WE72</accession>
<evidence type="ECO:0000256" key="6">
    <source>
        <dbReference type="ARBA" id="ARBA00022801"/>
    </source>
</evidence>
<evidence type="ECO:0000256" key="1">
    <source>
        <dbReference type="ARBA" id="ARBA00004323"/>
    </source>
</evidence>
<evidence type="ECO:0000256" key="8">
    <source>
        <dbReference type="ARBA" id="ARBA00022968"/>
    </source>
</evidence>
<dbReference type="GO" id="GO:0004065">
    <property type="term" value="F:arylsulfatase activity"/>
    <property type="evidence" value="ECO:0007669"/>
    <property type="project" value="TreeGrafter"/>
</dbReference>
<dbReference type="InterPro" id="IPR012334">
    <property type="entry name" value="Pectin_lyas_fold"/>
</dbReference>
<dbReference type="CDD" id="cd11576">
    <property type="entry name" value="GH99_GH71_like_2"/>
    <property type="match status" value="1"/>
</dbReference>
<keyword evidence="8" id="KW-0735">Signal-anchor</keyword>
<evidence type="ECO:0000256" key="9">
    <source>
        <dbReference type="ARBA" id="ARBA00022989"/>
    </source>
</evidence>
<reference evidence="13 14" key="1">
    <citation type="submission" date="2016-12" db="EMBL/GenBank/DDBJ databases">
        <title>Trade-off between light-utilization and light-protection in marine flavobacteria.</title>
        <authorList>
            <person name="Kumagai Y."/>
            <person name="Yoshizawa S."/>
            <person name="Kogure K."/>
            <person name="Iwasaki W."/>
        </authorList>
    </citation>
    <scope>NUCLEOTIDE SEQUENCE [LARGE SCALE GENOMIC DNA]</scope>
    <source>
        <strain evidence="13 14">KCTC 22729</strain>
    </source>
</reference>
<dbReference type="PANTHER" id="PTHR42693">
    <property type="entry name" value="ARYLSULFATASE FAMILY MEMBER"/>
    <property type="match status" value="1"/>
</dbReference>
<evidence type="ECO:0000256" key="5">
    <source>
        <dbReference type="ARBA" id="ARBA00022729"/>
    </source>
</evidence>
<dbReference type="Pfam" id="PF16317">
    <property type="entry name" value="Glyco_hydro_99"/>
    <property type="match status" value="1"/>
</dbReference>
<organism evidence="13 14">
    <name type="scientific">Polaribacter gangjinensis</name>
    <dbReference type="NCBI Taxonomy" id="574710"/>
    <lineage>
        <taxon>Bacteria</taxon>
        <taxon>Pseudomonadati</taxon>
        <taxon>Bacteroidota</taxon>
        <taxon>Flavobacteriia</taxon>
        <taxon>Flavobacteriales</taxon>
        <taxon>Flavobacteriaceae</taxon>
    </lineage>
</organism>
<dbReference type="OrthoDB" id="9803751at2"/>
<dbReference type="Gene3D" id="3.20.20.80">
    <property type="entry name" value="Glycosidases"/>
    <property type="match status" value="1"/>
</dbReference>
<dbReference type="InterPro" id="IPR000917">
    <property type="entry name" value="Sulfatase_N"/>
</dbReference>
<dbReference type="InterPro" id="IPR017850">
    <property type="entry name" value="Alkaline_phosphatase_core_sf"/>
</dbReference>
<keyword evidence="6" id="KW-0378">Hydrolase</keyword>
<comment type="similarity">
    <text evidence="2">Belongs to the sulfatase family.</text>
</comment>
<keyword evidence="4" id="KW-0479">Metal-binding</keyword>
<dbReference type="InterPro" id="IPR050738">
    <property type="entry name" value="Sulfatase"/>
</dbReference>
<dbReference type="Gene3D" id="3.40.720.10">
    <property type="entry name" value="Alkaline Phosphatase, subunit A"/>
    <property type="match status" value="1"/>
</dbReference>
<proteinExistence type="inferred from homology"/>
<dbReference type="InterPro" id="IPR025944">
    <property type="entry name" value="Sigma_54_int_dom_CS"/>
</dbReference>
<keyword evidence="9" id="KW-1133">Transmembrane helix</keyword>
<dbReference type="PANTHER" id="PTHR42693:SF33">
    <property type="entry name" value="ARYLSULFATASE"/>
    <property type="match status" value="1"/>
</dbReference>
<evidence type="ECO:0000313" key="13">
    <source>
        <dbReference type="EMBL" id="PQJ75925.1"/>
    </source>
</evidence>
<protein>
    <recommendedName>
        <fullName evidence="12">Sulfatase N-terminal domain-containing protein</fullName>
    </recommendedName>
</protein>
<keyword evidence="11" id="KW-0472">Membrane</keyword>
<evidence type="ECO:0000256" key="11">
    <source>
        <dbReference type="ARBA" id="ARBA00023136"/>
    </source>
</evidence>